<evidence type="ECO:0000313" key="4">
    <source>
        <dbReference type="EMBL" id="CEK46925.1"/>
    </source>
</evidence>
<proteinExistence type="predicted"/>
<feature type="non-terminal residue" evidence="4">
    <location>
        <position position="1"/>
    </location>
</feature>
<evidence type="ECO:0000256" key="1">
    <source>
        <dbReference type="ARBA" id="ARBA00022443"/>
    </source>
</evidence>
<dbReference type="SUPFAM" id="SSF50044">
    <property type="entry name" value="SH3-domain"/>
    <property type="match status" value="1"/>
</dbReference>
<gene>
    <name evidence="4" type="primary">ORF142</name>
</gene>
<evidence type="ECO:0000259" key="3">
    <source>
        <dbReference type="PROSITE" id="PS50002"/>
    </source>
</evidence>
<dbReference type="AlphaFoldDB" id="A0A0B6XUE7"/>
<dbReference type="PRINTS" id="PR00452">
    <property type="entry name" value="SH3DOMAIN"/>
</dbReference>
<name>A0A0B6XUE7_9EUPU</name>
<dbReference type="EMBL" id="HACG01000060">
    <property type="protein sequence ID" value="CEK46925.1"/>
    <property type="molecule type" value="Transcribed_RNA"/>
</dbReference>
<evidence type="ECO:0000256" key="2">
    <source>
        <dbReference type="PROSITE-ProRule" id="PRU00192"/>
    </source>
</evidence>
<dbReference type="SMART" id="SM00326">
    <property type="entry name" value="SH3"/>
    <property type="match status" value="1"/>
</dbReference>
<organism evidence="4">
    <name type="scientific">Arion vulgaris</name>
    <dbReference type="NCBI Taxonomy" id="1028688"/>
    <lineage>
        <taxon>Eukaryota</taxon>
        <taxon>Metazoa</taxon>
        <taxon>Spiralia</taxon>
        <taxon>Lophotrochozoa</taxon>
        <taxon>Mollusca</taxon>
        <taxon>Gastropoda</taxon>
        <taxon>Heterobranchia</taxon>
        <taxon>Euthyneura</taxon>
        <taxon>Panpulmonata</taxon>
        <taxon>Eupulmonata</taxon>
        <taxon>Stylommatophora</taxon>
        <taxon>Helicina</taxon>
        <taxon>Arionoidea</taxon>
        <taxon>Arionidae</taxon>
        <taxon>Arion</taxon>
    </lineage>
</organism>
<dbReference type="Gene3D" id="2.30.30.40">
    <property type="entry name" value="SH3 Domains"/>
    <property type="match status" value="1"/>
</dbReference>
<accession>A0A0B6XUE7</accession>
<feature type="non-terminal residue" evidence="4">
    <location>
        <position position="97"/>
    </location>
</feature>
<dbReference type="InterPro" id="IPR036028">
    <property type="entry name" value="SH3-like_dom_sf"/>
</dbReference>
<sequence length="97" mass="10649">FPLAYVERVTLPSARTGQKVFLAIEDFPAGKNEDLELSKGDIVLGLEPVNDSWWRGKNGPLKGIFPLSMVDELELHDGLRSRSASACSSSLKMRSDS</sequence>
<feature type="domain" description="SH3" evidence="3">
    <location>
        <begin position="16"/>
        <end position="75"/>
    </location>
</feature>
<dbReference type="Pfam" id="PF00018">
    <property type="entry name" value="SH3_1"/>
    <property type="match status" value="1"/>
</dbReference>
<keyword evidence="1 2" id="KW-0728">SH3 domain</keyword>
<dbReference type="PROSITE" id="PS50002">
    <property type="entry name" value="SH3"/>
    <property type="match status" value="1"/>
</dbReference>
<reference evidence="4" key="1">
    <citation type="submission" date="2014-12" db="EMBL/GenBank/DDBJ databases">
        <title>Insight into the proteome of Arion vulgaris.</title>
        <authorList>
            <person name="Aradska J."/>
            <person name="Bulat T."/>
            <person name="Smidak R."/>
            <person name="Sarate P."/>
            <person name="Gangsoo J."/>
            <person name="Sialana F."/>
            <person name="Bilban M."/>
            <person name="Lubec G."/>
        </authorList>
    </citation>
    <scope>NUCLEOTIDE SEQUENCE</scope>
    <source>
        <tissue evidence="4">Skin</tissue>
    </source>
</reference>
<protein>
    <recommendedName>
        <fullName evidence="3">SH3 domain-containing protein</fullName>
    </recommendedName>
</protein>
<dbReference type="InterPro" id="IPR001452">
    <property type="entry name" value="SH3_domain"/>
</dbReference>